<accession>A0A1D3L101</accession>
<dbReference type="KEGG" id="mcub:MCBB_0771"/>
<evidence type="ECO:0000313" key="1">
    <source>
        <dbReference type="EMBL" id="SCG85342.1"/>
    </source>
</evidence>
<keyword evidence="2" id="KW-1185">Reference proteome</keyword>
<evidence type="ECO:0000313" key="2">
    <source>
        <dbReference type="Proteomes" id="UP000094707"/>
    </source>
</evidence>
<dbReference type="EMBL" id="LT607756">
    <property type="protein sequence ID" value="SCG85342.1"/>
    <property type="molecule type" value="Genomic_DNA"/>
</dbReference>
<dbReference type="Proteomes" id="UP000094707">
    <property type="component" value="Chromosome I"/>
</dbReference>
<gene>
    <name evidence="1" type="ORF">MCBB_0771</name>
</gene>
<proteinExistence type="predicted"/>
<dbReference type="AlphaFoldDB" id="A0A1D3L101"/>
<reference evidence="1 2" key="1">
    <citation type="submission" date="2016-08" db="EMBL/GenBank/DDBJ databases">
        <authorList>
            <person name="Seilhamer J.J."/>
        </authorList>
    </citation>
    <scope>NUCLEOTIDE SEQUENCE [LARGE SCALE GENOMIC DNA]</scope>
    <source>
        <strain evidence="1">Buetzberg</strain>
    </source>
</reference>
<protein>
    <submittedName>
        <fullName evidence="1">Uncharacterized protein</fullName>
    </submittedName>
</protein>
<sequence>MGFIIFSILLMVLWNSTSSFDDELVQRVDSGVSAEDLMLDIEVERENERYKAKKRLESHVMAVEMWGHGDLVSEYDLKYYTDIYNGETQIIDDHAKVRREFVREEISKEDFLEEVDDLNGEMRCVKY</sequence>
<name>A0A1D3L101_9EURY</name>
<organism evidence="1 2">
    <name type="scientific">Methanobacterium congolense</name>
    <dbReference type="NCBI Taxonomy" id="118062"/>
    <lineage>
        <taxon>Archaea</taxon>
        <taxon>Methanobacteriati</taxon>
        <taxon>Methanobacteriota</taxon>
        <taxon>Methanomada group</taxon>
        <taxon>Methanobacteria</taxon>
        <taxon>Methanobacteriales</taxon>
        <taxon>Methanobacteriaceae</taxon>
        <taxon>Methanobacterium</taxon>
    </lineage>
</organism>